<dbReference type="RefSeq" id="XP_022839128.1">
    <property type="nucleotide sequence ID" value="XM_022983914.1"/>
</dbReference>
<protein>
    <submittedName>
        <fullName evidence="1">Unnamed product</fullName>
    </submittedName>
</protein>
<dbReference type="KEGG" id="ota:OT_ostta06g00070"/>
<name>A0A090N3I7_OSTTA</name>
<keyword evidence="2" id="KW-1185">Reference proteome</keyword>
<evidence type="ECO:0000313" key="1">
    <source>
        <dbReference type="EMBL" id="CEF98188.1"/>
    </source>
</evidence>
<comment type="caution">
    <text evidence="1">The sequence shown here is derived from an EMBL/GenBank/DDBJ whole genome shotgun (WGS) entry which is preliminary data.</text>
</comment>
<proteinExistence type="predicted"/>
<gene>
    <name evidence="1" type="ORF">OT_ostta06g00070</name>
</gene>
<dbReference type="AlphaFoldDB" id="A0A090N3I7"/>
<reference evidence="1 2" key="2">
    <citation type="journal article" date="2014" name="BMC Genomics">
        <title>An improved genome of the model marine alga Ostreococcus tauri unfolds by assessing Illumina de novo assemblies.</title>
        <authorList>
            <person name="Blanc-Mathieu R."/>
            <person name="Verhelst B."/>
            <person name="Derelle E."/>
            <person name="Rombauts S."/>
            <person name="Bouget F.Y."/>
            <person name="Carre I."/>
            <person name="Chateau A."/>
            <person name="Eyre-Walker A."/>
            <person name="Grimsley N."/>
            <person name="Moreau H."/>
            <person name="Piegu B."/>
            <person name="Rivals E."/>
            <person name="Schackwitz W."/>
            <person name="Van de Peer Y."/>
            <person name="Piganeau G."/>
        </authorList>
    </citation>
    <scope>NUCLEOTIDE SEQUENCE [LARGE SCALE GENOMIC DNA]</scope>
    <source>
        <strain evidence="2">OTTH 0595 / CCAP 157/2 / RCC745</strain>
    </source>
</reference>
<dbReference type="Proteomes" id="UP000009170">
    <property type="component" value="Unassembled WGS sequence"/>
</dbReference>
<organism evidence="1 2">
    <name type="scientific">Ostreococcus tauri</name>
    <name type="common">Marine green alga</name>
    <dbReference type="NCBI Taxonomy" id="70448"/>
    <lineage>
        <taxon>Eukaryota</taxon>
        <taxon>Viridiplantae</taxon>
        <taxon>Chlorophyta</taxon>
        <taxon>Mamiellophyceae</taxon>
        <taxon>Mamiellales</taxon>
        <taxon>Bathycoccaceae</taxon>
        <taxon>Ostreococcus</taxon>
    </lineage>
</organism>
<reference evidence="2" key="1">
    <citation type="journal article" date="2006" name="Proc. Natl. Acad. Sci. U.S.A.">
        <title>Genome analysis of the smallest free-living eukaryote Ostreococcus tauri unveils many unique features.</title>
        <authorList>
            <person name="Derelle E."/>
            <person name="Ferraz C."/>
            <person name="Rombauts S."/>
            <person name="Rouze P."/>
            <person name="Worden A.Z."/>
            <person name="Robbens S."/>
            <person name="Partensky F."/>
            <person name="Degroeve S."/>
            <person name="Echeynie S."/>
            <person name="Cooke R."/>
            <person name="Saeys Y."/>
            <person name="Wuyts J."/>
            <person name="Jabbari K."/>
            <person name="Bowler C."/>
            <person name="Panaud O."/>
            <person name="Piegu B."/>
            <person name="Ball S.G."/>
            <person name="Ral J.-P."/>
            <person name="Bouget F.-Y."/>
            <person name="Piganeau G."/>
            <person name="De Baets B."/>
            <person name="Picard A."/>
            <person name="Delseny M."/>
            <person name="Demaille J."/>
            <person name="Van de Peer Y."/>
            <person name="Moreau H."/>
        </authorList>
    </citation>
    <scope>NUCLEOTIDE SEQUENCE [LARGE SCALE GENOMIC DNA]</scope>
    <source>
        <strain evidence="2">OTTH 0595 / CCAP 157/2 / RCC745</strain>
    </source>
</reference>
<accession>A0A090N3I7</accession>
<dbReference type="InParanoid" id="A0A090N3I7"/>
<dbReference type="EMBL" id="CAID01000006">
    <property type="protein sequence ID" value="CEF98188.1"/>
    <property type="molecule type" value="Genomic_DNA"/>
</dbReference>
<dbReference type="GeneID" id="34945880"/>
<sequence length="582" mass="64854">MARKPGPGYVRTHRGLVDERRYALKPSEREEFALGARIVGVSTGRVHKSKTVECRLDVRFERARGARIDVYCESVPVADFIAGKIGTKRHGEFVADAQTPPLRAEMCERIFKPIRAALDENGWEKNGSIDLFFNAQTNFLPAGHVNLSGSLREFVAQHLDPLDGARFAVVSFDASTARHRLRWDSDELAARAPWRVIRFDTAELVDLTSSEMRTMCLWRAGARTDFMTSAMKRIARYERSNASKRRHNKRNVQIFLQRKVRDQFAQMNGALGLAVARHVVEIGAGSALSSCEIAAASAKTVDGRAVVCYALDPHIRSLAHDSARNNPSVVLVEQCIEDIDVSRIPPIGVVRFVLAAPECAAVSVAAAPHYAHLRERFGDAFGDLIRACAVRLTSAMTRSCVDFIKYVNAPAVIENPSGNVKAGLFNERIPFYGWRLRVVDTSYCKYDTREDGLFRKHTTLVTNVPHLVLKAPCSRAHPCRDVRNNGRHARRCSHTGATRAESKLHPPALIRSIVEQVDVFIDRLSSAHFTRDEDDDAEERAGALIDAATLPRDDELVDAMRGCKAARRSIQGIERIVCRKLQ</sequence>
<evidence type="ECO:0000313" key="2">
    <source>
        <dbReference type="Proteomes" id="UP000009170"/>
    </source>
</evidence>